<organism evidence="1 2">
    <name type="scientific">Ambrosiozyma monospora</name>
    <name type="common">Yeast</name>
    <name type="synonym">Endomycopsis monosporus</name>
    <dbReference type="NCBI Taxonomy" id="43982"/>
    <lineage>
        <taxon>Eukaryota</taxon>
        <taxon>Fungi</taxon>
        <taxon>Dikarya</taxon>
        <taxon>Ascomycota</taxon>
        <taxon>Saccharomycotina</taxon>
        <taxon>Pichiomycetes</taxon>
        <taxon>Pichiales</taxon>
        <taxon>Pichiaceae</taxon>
        <taxon>Ambrosiozyma</taxon>
    </lineage>
</organism>
<sequence length="282" mass="30702">MFGQIHYAPVGQPVGSFSLPSPLSLVDSSPNSGYFGGHACNGSQDVNDSDDLKSTSYLPPPPPPSSDYPSTAVFFVPEFGVIMGPPTNPNSVTYENTEAVLENLVQYYPEPAPGLFSVIPNPNNARTNPNHPNTPVDPEPIDTNEESNASNLNIDYFHYRDQHRGYQLVHHESDPDEGSNVSKYSISSESMNISTGAMRDEDCMFVNFPHSRITDDNDEDLALITASSLINETVDNTDSSIDCDQRSPNSAGNQELGWSAEIENTIPDASLDQKLTSLSLDE</sequence>
<dbReference type="Proteomes" id="UP001165064">
    <property type="component" value="Unassembled WGS sequence"/>
</dbReference>
<dbReference type="EMBL" id="BSXS01006072">
    <property type="protein sequence ID" value="GME85055.1"/>
    <property type="molecule type" value="Genomic_DNA"/>
</dbReference>
<gene>
    <name evidence="1" type="ORF">Amon02_000732900</name>
</gene>
<evidence type="ECO:0000313" key="1">
    <source>
        <dbReference type="EMBL" id="GME85055.1"/>
    </source>
</evidence>
<keyword evidence="2" id="KW-1185">Reference proteome</keyword>
<evidence type="ECO:0000313" key="2">
    <source>
        <dbReference type="Proteomes" id="UP001165064"/>
    </source>
</evidence>
<accession>A0ACB5TBR7</accession>
<name>A0ACB5TBR7_AMBMO</name>
<proteinExistence type="predicted"/>
<protein>
    <submittedName>
        <fullName evidence="1">Unnamed protein product</fullName>
    </submittedName>
</protein>
<comment type="caution">
    <text evidence="1">The sequence shown here is derived from an EMBL/GenBank/DDBJ whole genome shotgun (WGS) entry which is preliminary data.</text>
</comment>
<reference evidence="1" key="1">
    <citation type="submission" date="2023-04" db="EMBL/GenBank/DDBJ databases">
        <title>Ambrosiozyma monospora NBRC 10751.</title>
        <authorList>
            <person name="Ichikawa N."/>
            <person name="Sato H."/>
            <person name="Tonouchi N."/>
        </authorList>
    </citation>
    <scope>NUCLEOTIDE SEQUENCE</scope>
    <source>
        <strain evidence="1">NBRC 10751</strain>
    </source>
</reference>